<evidence type="ECO:0000313" key="2">
    <source>
        <dbReference type="Proteomes" id="UP000242415"/>
    </source>
</evidence>
<dbReference type="Proteomes" id="UP000242415">
    <property type="component" value="Unassembled WGS sequence"/>
</dbReference>
<accession>A0A1H3SYY2</accession>
<reference evidence="2" key="1">
    <citation type="submission" date="2016-10" db="EMBL/GenBank/DDBJ databases">
        <authorList>
            <person name="Varghese N."/>
            <person name="Submissions S."/>
        </authorList>
    </citation>
    <scope>NUCLEOTIDE SEQUENCE [LARGE SCALE GENOMIC DNA]</scope>
    <source>
        <strain evidence="2">DSM 45245</strain>
    </source>
</reference>
<gene>
    <name evidence="1" type="ORF">SAMN05444365_1165</name>
</gene>
<evidence type="ECO:0000313" key="1">
    <source>
        <dbReference type="EMBL" id="SDZ43236.1"/>
    </source>
</evidence>
<organism evidence="1 2">
    <name type="scientific">Micromonospora pattaloongensis</name>
    <dbReference type="NCBI Taxonomy" id="405436"/>
    <lineage>
        <taxon>Bacteria</taxon>
        <taxon>Bacillati</taxon>
        <taxon>Actinomycetota</taxon>
        <taxon>Actinomycetes</taxon>
        <taxon>Micromonosporales</taxon>
        <taxon>Micromonosporaceae</taxon>
        <taxon>Micromonospora</taxon>
    </lineage>
</organism>
<dbReference type="AlphaFoldDB" id="A0A1H3SYY2"/>
<protein>
    <submittedName>
        <fullName evidence="1">Uncharacterized protein</fullName>
    </submittedName>
</protein>
<proteinExistence type="predicted"/>
<name>A0A1H3SYY2_9ACTN</name>
<sequence length="260" mass="28407">MTAHSGQYCERPDRGRSAHLILVVGRELERTLSTPAGIAARQPQPEQRSVLLASFPGKDEVRRGTGHRVTQVGQQQRGVHQTQRQCCRELDPLNSNLRLVSELVALQMLRSALHCHQIPAAGKLQAVPPGRQPDHDLEGFAKAMADKAGLPFGAGIQDRTNRAAFTAEEERAASEVTCYAFHGMPGRQPDRLTVITAGDVKLADLPQQFSETQVLANHFQDLVIALHAADDSSPPAPQSRQHALDIRSSARRDVVLIDPP</sequence>
<dbReference type="STRING" id="405436.SAMN05444365_1165"/>
<dbReference type="EMBL" id="FNPH01000016">
    <property type="protein sequence ID" value="SDZ43236.1"/>
    <property type="molecule type" value="Genomic_DNA"/>
</dbReference>
<keyword evidence="2" id="KW-1185">Reference proteome</keyword>